<gene>
    <name evidence="1" type="ORF">Hypma_011950</name>
</gene>
<sequence length="190" mass="21476">MAPFPSFGGLGVYWNWALLNPLLSLHMYFRDFGHTRSPLSSTTLVHRAFFCFEFPTSGVQEFEPNMPEYESLLWPLGMMFPFVNVRNVLRNIVGWAAPLKTRLFVVSGSKDTLMGVVLMRRMTEQYRQAFVALIRRKVLQVGLSIADVDDKDGSAAAVGFTVIEGAGHHIQNDLQWEDAASQILAFFEQL</sequence>
<dbReference type="Proteomes" id="UP000076154">
    <property type="component" value="Unassembled WGS sequence"/>
</dbReference>
<dbReference type="AlphaFoldDB" id="A0A369JIA1"/>
<proteinExistence type="predicted"/>
<dbReference type="Gene3D" id="3.40.50.1820">
    <property type="entry name" value="alpha/beta hydrolase"/>
    <property type="match status" value="1"/>
</dbReference>
<evidence type="ECO:0000313" key="2">
    <source>
        <dbReference type="Proteomes" id="UP000076154"/>
    </source>
</evidence>
<dbReference type="OrthoDB" id="8119704at2759"/>
<name>A0A369JIA1_HYPMA</name>
<reference evidence="1" key="1">
    <citation type="submission" date="2018-04" db="EMBL/GenBank/DDBJ databases">
        <title>Whole genome sequencing of Hypsizygus marmoreus.</title>
        <authorList>
            <person name="Choi I.-G."/>
            <person name="Min B."/>
            <person name="Kim J.-G."/>
            <person name="Kim S."/>
            <person name="Oh Y.-L."/>
            <person name="Kong W.-S."/>
            <person name="Park H."/>
            <person name="Jeong J."/>
            <person name="Song E.-S."/>
        </authorList>
    </citation>
    <scope>NUCLEOTIDE SEQUENCE [LARGE SCALE GENOMIC DNA]</scope>
    <source>
        <strain evidence="1">51987-8</strain>
    </source>
</reference>
<evidence type="ECO:0000313" key="1">
    <source>
        <dbReference type="EMBL" id="RDB20930.1"/>
    </source>
</evidence>
<keyword evidence="2" id="KW-1185">Reference proteome</keyword>
<dbReference type="EMBL" id="LUEZ02000056">
    <property type="protein sequence ID" value="RDB20930.1"/>
    <property type="molecule type" value="Genomic_DNA"/>
</dbReference>
<organism evidence="1 2">
    <name type="scientific">Hypsizygus marmoreus</name>
    <name type="common">White beech mushroom</name>
    <name type="synonym">Agaricus marmoreus</name>
    <dbReference type="NCBI Taxonomy" id="39966"/>
    <lineage>
        <taxon>Eukaryota</taxon>
        <taxon>Fungi</taxon>
        <taxon>Dikarya</taxon>
        <taxon>Basidiomycota</taxon>
        <taxon>Agaricomycotina</taxon>
        <taxon>Agaricomycetes</taxon>
        <taxon>Agaricomycetidae</taxon>
        <taxon>Agaricales</taxon>
        <taxon>Tricholomatineae</taxon>
        <taxon>Lyophyllaceae</taxon>
        <taxon>Hypsizygus</taxon>
    </lineage>
</organism>
<dbReference type="InParanoid" id="A0A369JIA1"/>
<dbReference type="STRING" id="39966.A0A369JIA1"/>
<dbReference type="InterPro" id="IPR029058">
    <property type="entry name" value="AB_hydrolase_fold"/>
</dbReference>
<dbReference type="SUPFAM" id="SSF53474">
    <property type="entry name" value="alpha/beta-Hydrolases"/>
    <property type="match status" value="1"/>
</dbReference>
<accession>A0A369JIA1</accession>
<protein>
    <submittedName>
        <fullName evidence="1">Uncharacterized protein</fullName>
    </submittedName>
</protein>
<comment type="caution">
    <text evidence="1">The sequence shown here is derived from an EMBL/GenBank/DDBJ whole genome shotgun (WGS) entry which is preliminary data.</text>
</comment>